<dbReference type="KEGG" id="fiy:BN1229_v1_3617"/>
<accession>A0A0D6JJM2</accession>
<reference evidence="2" key="1">
    <citation type="submission" date="2015-02" db="EMBL/GenBank/DDBJ databases">
        <authorList>
            <person name="Chooi Y.-H."/>
        </authorList>
    </citation>
    <scope>NUCLEOTIDE SEQUENCE [LARGE SCALE GENOMIC DNA]</scope>
    <source>
        <strain evidence="2">strain Y</strain>
    </source>
</reference>
<protein>
    <submittedName>
        <fullName evidence="1">Uncharacterized protein</fullName>
    </submittedName>
</protein>
<keyword evidence="2" id="KW-1185">Reference proteome</keyword>
<evidence type="ECO:0000313" key="1">
    <source>
        <dbReference type="EMBL" id="CPR22184.1"/>
    </source>
</evidence>
<dbReference type="Proteomes" id="UP000033187">
    <property type="component" value="Chromosome 1"/>
</dbReference>
<gene>
    <name evidence="1" type="ORF">YBN1229_v1_3617</name>
</gene>
<evidence type="ECO:0000313" key="2">
    <source>
        <dbReference type="Proteomes" id="UP000033187"/>
    </source>
</evidence>
<name>A0A0D6JJM2_9HYPH</name>
<organism evidence="1 2">
    <name type="scientific">Candidatus Filomicrobium marinum</name>
    <dbReference type="NCBI Taxonomy" id="1608628"/>
    <lineage>
        <taxon>Bacteria</taxon>
        <taxon>Pseudomonadati</taxon>
        <taxon>Pseudomonadota</taxon>
        <taxon>Alphaproteobacteria</taxon>
        <taxon>Hyphomicrobiales</taxon>
        <taxon>Hyphomicrobiaceae</taxon>
        <taxon>Filomicrobium</taxon>
    </lineage>
</organism>
<dbReference type="EMBL" id="LN829119">
    <property type="protein sequence ID" value="CPR22184.1"/>
    <property type="molecule type" value="Genomic_DNA"/>
</dbReference>
<dbReference type="KEGG" id="fil:BN1229_v1_3624"/>
<sequence length="163" mass="18372">MISFIDVCARALMMFRQSISIKCEYERILGESLAEVASELRLVEVSDFIAYIRNGHMGNLESIVDSSTELFFRRGTIRLGSTSDVVLDWGVPPIVKLGMEFHNHDVSVYFHMILEADKAGLGIDYMNVYDKGGSSIYEEVEDKLRSALAFAKLQPVAHRSIFN</sequence>
<dbReference type="AlphaFoldDB" id="A0A0D6JJM2"/>
<proteinExistence type="predicted"/>